<feature type="compositionally biased region" description="Basic and acidic residues" evidence="1">
    <location>
        <begin position="87"/>
        <end position="105"/>
    </location>
</feature>
<dbReference type="InParanoid" id="B8C1T6"/>
<protein>
    <recommendedName>
        <fullName evidence="6">Peptidase S54 rhomboid domain-containing protein</fullName>
    </recommendedName>
</protein>
<feature type="transmembrane region" description="Helical" evidence="2">
    <location>
        <begin position="554"/>
        <end position="583"/>
    </location>
</feature>
<dbReference type="HOGENOM" id="CLU_027045_0_0_1"/>
<feature type="region of interest" description="Disordered" evidence="1">
    <location>
        <begin position="81"/>
        <end position="122"/>
    </location>
</feature>
<feature type="signal peptide" evidence="3">
    <location>
        <begin position="1"/>
        <end position="24"/>
    </location>
</feature>
<keyword evidence="2" id="KW-0472">Membrane</keyword>
<evidence type="ECO:0000256" key="2">
    <source>
        <dbReference type="SAM" id="Phobius"/>
    </source>
</evidence>
<dbReference type="GeneID" id="7447277"/>
<dbReference type="PaxDb" id="35128-Thaps22554"/>
<evidence type="ECO:0000256" key="3">
    <source>
        <dbReference type="SAM" id="SignalP"/>
    </source>
</evidence>
<dbReference type="RefSeq" id="XP_002290068.1">
    <property type="nucleotide sequence ID" value="XM_002290032.1"/>
</dbReference>
<feature type="region of interest" description="Disordered" evidence="1">
    <location>
        <begin position="159"/>
        <end position="349"/>
    </location>
</feature>
<organism evidence="4 5">
    <name type="scientific">Thalassiosira pseudonana</name>
    <name type="common">Marine diatom</name>
    <name type="synonym">Cyclotella nana</name>
    <dbReference type="NCBI Taxonomy" id="35128"/>
    <lineage>
        <taxon>Eukaryota</taxon>
        <taxon>Sar</taxon>
        <taxon>Stramenopiles</taxon>
        <taxon>Ochrophyta</taxon>
        <taxon>Bacillariophyta</taxon>
        <taxon>Coscinodiscophyceae</taxon>
        <taxon>Thalassiosirophycidae</taxon>
        <taxon>Thalassiosirales</taxon>
        <taxon>Thalassiosiraceae</taxon>
        <taxon>Thalassiosira</taxon>
    </lineage>
</organism>
<keyword evidence="3" id="KW-0732">Signal</keyword>
<feature type="transmembrane region" description="Helical" evidence="2">
    <location>
        <begin position="636"/>
        <end position="659"/>
    </location>
</feature>
<reference evidence="4 5" key="1">
    <citation type="journal article" date="2004" name="Science">
        <title>The genome of the diatom Thalassiosira pseudonana: ecology, evolution, and metabolism.</title>
        <authorList>
            <person name="Armbrust E.V."/>
            <person name="Berges J.A."/>
            <person name="Bowler C."/>
            <person name="Green B.R."/>
            <person name="Martinez D."/>
            <person name="Putnam N.H."/>
            <person name="Zhou S."/>
            <person name="Allen A.E."/>
            <person name="Apt K.E."/>
            <person name="Bechner M."/>
            <person name="Brzezinski M.A."/>
            <person name="Chaal B.K."/>
            <person name="Chiovitti A."/>
            <person name="Davis A.K."/>
            <person name="Demarest M.S."/>
            <person name="Detter J.C."/>
            <person name="Glavina T."/>
            <person name="Goodstein D."/>
            <person name="Hadi M.Z."/>
            <person name="Hellsten U."/>
            <person name="Hildebrand M."/>
            <person name="Jenkins B.D."/>
            <person name="Jurka J."/>
            <person name="Kapitonov V.V."/>
            <person name="Kroger N."/>
            <person name="Lau W.W."/>
            <person name="Lane T.W."/>
            <person name="Larimer F.W."/>
            <person name="Lippmeier J.C."/>
            <person name="Lucas S."/>
            <person name="Medina M."/>
            <person name="Montsant A."/>
            <person name="Obornik M."/>
            <person name="Parker M.S."/>
            <person name="Palenik B."/>
            <person name="Pazour G.J."/>
            <person name="Richardson P.M."/>
            <person name="Rynearson T.A."/>
            <person name="Saito M.A."/>
            <person name="Schwartz D.C."/>
            <person name="Thamatrakoln K."/>
            <person name="Valentin K."/>
            <person name="Vardi A."/>
            <person name="Wilkerson F.P."/>
            <person name="Rokhsar D.S."/>
        </authorList>
    </citation>
    <scope>NUCLEOTIDE SEQUENCE [LARGE SCALE GENOMIC DNA]</scope>
    <source>
        <strain evidence="4 5">CCMP1335</strain>
    </source>
</reference>
<feature type="compositionally biased region" description="Pro residues" evidence="1">
    <location>
        <begin position="108"/>
        <end position="118"/>
    </location>
</feature>
<dbReference type="KEGG" id="tps:THAPSDRAFT_22554"/>
<dbReference type="Proteomes" id="UP000001449">
    <property type="component" value="Chromosome 5"/>
</dbReference>
<feature type="transmembrane region" description="Helical" evidence="2">
    <location>
        <begin position="512"/>
        <end position="534"/>
    </location>
</feature>
<keyword evidence="2" id="KW-0812">Transmembrane</keyword>
<feature type="transmembrane region" description="Helical" evidence="2">
    <location>
        <begin position="604"/>
        <end position="630"/>
    </location>
</feature>
<evidence type="ECO:0000256" key="1">
    <source>
        <dbReference type="SAM" id="MobiDB-lite"/>
    </source>
</evidence>
<feature type="chain" id="PRO_5002869312" description="Peptidase S54 rhomboid domain-containing protein" evidence="3">
    <location>
        <begin position="25"/>
        <end position="664"/>
    </location>
</feature>
<evidence type="ECO:0000313" key="4">
    <source>
        <dbReference type="EMBL" id="EED91820.1"/>
    </source>
</evidence>
<dbReference type="EMBL" id="CM000642">
    <property type="protein sequence ID" value="EED91820.1"/>
    <property type="molecule type" value="Genomic_DNA"/>
</dbReference>
<reference evidence="4 5" key="2">
    <citation type="journal article" date="2008" name="Nature">
        <title>The Phaeodactylum genome reveals the evolutionary history of diatom genomes.</title>
        <authorList>
            <person name="Bowler C."/>
            <person name="Allen A.E."/>
            <person name="Badger J.H."/>
            <person name="Grimwood J."/>
            <person name="Jabbari K."/>
            <person name="Kuo A."/>
            <person name="Maheswari U."/>
            <person name="Martens C."/>
            <person name="Maumus F."/>
            <person name="Otillar R.P."/>
            <person name="Rayko E."/>
            <person name="Salamov A."/>
            <person name="Vandepoele K."/>
            <person name="Beszteri B."/>
            <person name="Gruber A."/>
            <person name="Heijde M."/>
            <person name="Katinka M."/>
            <person name="Mock T."/>
            <person name="Valentin K."/>
            <person name="Verret F."/>
            <person name="Berges J.A."/>
            <person name="Brownlee C."/>
            <person name="Cadoret J.P."/>
            <person name="Chiovitti A."/>
            <person name="Choi C.J."/>
            <person name="Coesel S."/>
            <person name="De Martino A."/>
            <person name="Detter J.C."/>
            <person name="Durkin C."/>
            <person name="Falciatore A."/>
            <person name="Fournet J."/>
            <person name="Haruta M."/>
            <person name="Huysman M.J."/>
            <person name="Jenkins B.D."/>
            <person name="Jiroutova K."/>
            <person name="Jorgensen R.E."/>
            <person name="Joubert Y."/>
            <person name="Kaplan A."/>
            <person name="Kroger N."/>
            <person name="Kroth P.G."/>
            <person name="La Roche J."/>
            <person name="Lindquist E."/>
            <person name="Lommer M."/>
            <person name="Martin-Jezequel V."/>
            <person name="Lopez P.J."/>
            <person name="Lucas S."/>
            <person name="Mangogna M."/>
            <person name="McGinnis K."/>
            <person name="Medlin L.K."/>
            <person name="Montsant A."/>
            <person name="Oudot-Le Secq M.P."/>
            <person name="Napoli C."/>
            <person name="Obornik M."/>
            <person name="Parker M.S."/>
            <person name="Petit J.L."/>
            <person name="Porcel B.M."/>
            <person name="Poulsen N."/>
            <person name="Robison M."/>
            <person name="Rychlewski L."/>
            <person name="Rynearson T.A."/>
            <person name="Schmutz J."/>
            <person name="Shapiro H."/>
            <person name="Siaut M."/>
            <person name="Stanley M."/>
            <person name="Sussman M.R."/>
            <person name="Taylor A.R."/>
            <person name="Vardi A."/>
            <person name="von Dassow P."/>
            <person name="Vyverman W."/>
            <person name="Willis A."/>
            <person name="Wyrwicz L.S."/>
            <person name="Rokhsar D.S."/>
            <person name="Weissenbach J."/>
            <person name="Armbrust E.V."/>
            <person name="Green B.R."/>
            <person name="Van de Peer Y."/>
            <person name="Grigoriev I.V."/>
        </authorList>
    </citation>
    <scope>NUCLEOTIDE SEQUENCE [LARGE SCALE GENOMIC DNA]</scope>
    <source>
        <strain evidence="4 5">CCMP1335</strain>
    </source>
</reference>
<keyword evidence="5" id="KW-1185">Reference proteome</keyword>
<dbReference type="eggNOG" id="ENOG502SE5M">
    <property type="taxonomic scope" value="Eukaryota"/>
</dbReference>
<proteinExistence type="predicted"/>
<feature type="transmembrane region" description="Helical" evidence="2">
    <location>
        <begin position="468"/>
        <end position="491"/>
    </location>
</feature>
<gene>
    <name evidence="4" type="ORF">THAPSDRAFT_22554</name>
</gene>
<dbReference type="AlphaFoldDB" id="B8C1T6"/>
<accession>B8C1T6</accession>
<evidence type="ECO:0000313" key="5">
    <source>
        <dbReference type="Proteomes" id="UP000001449"/>
    </source>
</evidence>
<sequence length="664" mass="71386">MMASNPSHHLPLVLLTSTICGVDSFSLANNKALTQKALLLTNINQHRRAHHHHYLSVRKPSSSNWDDEFASSRSNAEVADYLPPWRAESETKESFQTKSNMDFRRPHGTPPPSQPPPKTAKTEQFHYKEGFQFQSTDDFRKPYDGASRQPAITVSHTVEEYVPSSSQPPPPTKENYNEGFQFQSADEFRRPSQGTPGGGSSQPITVSQSPVVDYVPPSQPPPKKEHYKEAFQFQTTDQFRKPSDGTPGGGSTPTNIVSGSSAMPQEYVPPSQPPPKKQHYKEAFQFQSTDDFRKPSDGTPGGGSSMEKSQSTAVYSPISPQRDILGSPDFVDPIPSPPSITQHYSRPKVRSQIDSNSASTYLRGVKWPVHSDPLGVSPEFPLLLTRSTVTILSALATWYLHLFNGCSPVLASSAITLLVSTCVERRLGQAALCGTLAGMSGGHLAPNFGTAVLLGVLASINYEVLIHMKNFCLGIGGRLGATAFLATSVVAKYRRVGSVGRKLRRGIWKSGAGGLSSVMITMMVFHAIGAVATICLRESSDDVGAADPVQASSVIGLMGAICLSNPTAIMALYGGSFVGMALPSRLMHGSAPGKARISQPHTPVGMFTSFAVAGALAGAIHGMTIHWGYWNGGWGGKIGLCAFAGCWLYRGFGNALAIVRNGKR</sequence>
<evidence type="ECO:0008006" key="6">
    <source>
        <dbReference type="Google" id="ProtNLM"/>
    </source>
</evidence>
<name>B8C1T6_THAPS</name>
<keyword evidence="2" id="KW-1133">Transmembrane helix</keyword>